<dbReference type="InterPro" id="IPR036638">
    <property type="entry name" value="HLH_DNA-bd_sf"/>
</dbReference>
<keyword evidence="5" id="KW-0539">Nucleus</keyword>
<dbReference type="InterPro" id="IPR045865">
    <property type="entry name" value="ACT-like_dom_sf"/>
</dbReference>
<dbReference type="PROSITE" id="PS51671">
    <property type="entry name" value="ACT"/>
    <property type="match status" value="1"/>
</dbReference>
<dbReference type="PROSITE" id="PS50888">
    <property type="entry name" value="BHLH"/>
    <property type="match status" value="1"/>
</dbReference>
<keyword evidence="2" id="KW-0805">Transcription regulation</keyword>
<dbReference type="CDD" id="cd04873">
    <property type="entry name" value="ACT_UUR-ACR-like"/>
    <property type="match status" value="1"/>
</dbReference>
<dbReference type="Proteomes" id="UP000655225">
    <property type="component" value="Unassembled WGS sequence"/>
</dbReference>
<dbReference type="OMA" id="DCEENIG"/>
<protein>
    <submittedName>
        <fullName evidence="9">Uncharacterized protein</fullName>
    </submittedName>
</protein>
<dbReference type="GO" id="GO:0045893">
    <property type="term" value="P:positive regulation of DNA-templated transcription"/>
    <property type="evidence" value="ECO:0007669"/>
    <property type="project" value="TreeGrafter"/>
</dbReference>
<dbReference type="AlphaFoldDB" id="A0A834YKL3"/>
<dbReference type="SMART" id="SM00353">
    <property type="entry name" value="HLH"/>
    <property type="match status" value="1"/>
</dbReference>
<keyword evidence="4" id="KW-0804">Transcription</keyword>
<evidence type="ECO:0000256" key="3">
    <source>
        <dbReference type="ARBA" id="ARBA00023125"/>
    </source>
</evidence>
<evidence type="ECO:0000313" key="9">
    <source>
        <dbReference type="EMBL" id="KAF8388403.1"/>
    </source>
</evidence>
<sequence>MEKEEENYSAGLPPSYTGMYYSLDHEHQFMKPGIGENSGDNNTGIVDYMLNNPPPQQLPSGFCGSTSLDRLSFPEVMQFADFGPKLALNQANTSEKENGVDPVYFLKFPVLGDKLQNQTLMFPPATTDNEEKFKGVSVESKAIVVEEEEGEDEEARMSENTSVQLHYLEGSLQKCPVTEAKNRRKRSRSVRTSEEVESQRMTHIAVERNRRKQMNEHLRVLRALMPGSYVQRGDQASIIGGAIEFVRELEQLLQCLESQKRRRIFGGGEAPRQIGDSPLEIQQPQPPFFSPLPLQNDPIKLVDFETGLREETAESKSCLADVEVKLLGFDAMIKILSRRRPGLLLKTIAALEDLQLNILHTNITTIEQTVLYSFNVKVSSESRFTAEDIASSVQQIFTFIHANSTI</sequence>
<dbReference type="SUPFAM" id="SSF55021">
    <property type="entry name" value="ACT-like"/>
    <property type="match status" value="1"/>
</dbReference>
<comment type="caution">
    <text evidence="9">The sequence shown here is derived from an EMBL/GenBank/DDBJ whole genome shotgun (WGS) entry which is preliminary data.</text>
</comment>
<evidence type="ECO:0000256" key="1">
    <source>
        <dbReference type="ARBA" id="ARBA00004123"/>
    </source>
</evidence>
<dbReference type="CDD" id="cd11448">
    <property type="entry name" value="bHLH_AtFAMA_like"/>
    <property type="match status" value="1"/>
</dbReference>
<evidence type="ECO:0000256" key="2">
    <source>
        <dbReference type="ARBA" id="ARBA00023015"/>
    </source>
</evidence>
<feature type="compositionally biased region" description="Basic and acidic residues" evidence="6">
    <location>
        <begin position="191"/>
        <end position="201"/>
    </location>
</feature>
<dbReference type="InterPro" id="IPR011598">
    <property type="entry name" value="bHLH_dom"/>
</dbReference>
<dbReference type="FunFam" id="4.10.280.10:FF:000050">
    <property type="entry name" value="Basic helix-loop-helix transcription factor"/>
    <property type="match status" value="1"/>
</dbReference>
<dbReference type="OrthoDB" id="1939483at2759"/>
<comment type="subcellular location">
    <subcellularLocation>
        <location evidence="1">Nucleus</location>
    </subcellularLocation>
</comment>
<dbReference type="EMBL" id="JABCRI010000020">
    <property type="protein sequence ID" value="KAF8388403.1"/>
    <property type="molecule type" value="Genomic_DNA"/>
</dbReference>
<dbReference type="GO" id="GO:0046983">
    <property type="term" value="F:protein dimerization activity"/>
    <property type="evidence" value="ECO:0007669"/>
    <property type="project" value="InterPro"/>
</dbReference>
<keyword evidence="10" id="KW-1185">Reference proteome</keyword>
<evidence type="ECO:0000259" key="7">
    <source>
        <dbReference type="PROSITE" id="PS50888"/>
    </source>
</evidence>
<accession>A0A834YKL3</accession>
<dbReference type="Pfam" id="PF22754">
    <property type="entry name" value="bHLH-TF_ACT-like_plant"/>
    <property type="match status" value="1"/>
</dbReference>
<organism evidence="9 10">
    <name type="scientific">Tetracentron sinense</name>
    <name type="common">Spur-leaf</name>
    <dbReference type="NCBI Taxonomy" id="13715"/>
    <lineage>
        <taxon>Eukaryota</taxon>
        <taxon>Viridiplantae</taxon>
        <taxon>Streptophyta</taxon>
        <taxon>Embryophyta</taxon>
        <taxon>Tracheophyta</taxon>
        <taxon>Spermatophyta</taxon>
        <taxon>Magnoliopsida</taxon>
        <taxon>Trochodendrales</taxon>
        <taxon>Trochodendraceae</taxon>
        <taxon>Tetracentron</taxon>
    </lineage>
</organism>
<gene>
    <name evidence="9" type="ORF">HHK36_027071</name>
</gene>
<reference evidence="9 10" key="1">
    <citation type="submission" date="2020-04" db="EMBL/GenBank/DDBJ databases">
        <title>Plant Genome Project.</title>
        <authorList>
            <person name="Zhang R.-G."/>
        </authorList>
    </citation>
    <scope>NUCLEOTIDE SEQUENCE [LARGE SCALE GENOMIC DNA]</scope>
    <source>
        <strain evidence="9">YNK0</strain>
        <tissue evidence="9">Leaf</tissue>
    </source>
</reference>
<dbReference type="Pfam" id="PF00010">
    <property type="entry name" value="HLH"/>
    <property type="match status" value="1"/>
</dbReference>
<dbReference type="SUPFAM" id="SSF47459">
    <property type="entry name" value="HLH, helix-loop-helix DNA-binding domain"/>
    <property type="match status" value="1"/>
</dbReference>
<dbReference type="PANTHER" id="PTHR46684:SF6">
    <property type="entry name" value="TRANSCRIPTION FACTOR FAMA"/>
    <property type="match status" value="1"/>
</dbReference>
<dbReference type="InterPro" id="IPR002912">
    <property type="entry name" value="ACT_dom"/>
</dbReference>
<evidence type="ECO:0000259" key="8">
    <source>
        <dbReference type="PROSITE" id="PS51671"/>
    </source>
</evidence>
<dbReference type="Gene3D" id="4.10.280.10">
    <property type="entry name" value="Helix-loop-helix DNA-binding domain"/>
    <property type="match status" value="1"/>
</dbReference>
<evidence type="ECO:0000256" key="4">
    <source>
        <dbReference type="ARBA" id="ARBA00023163"/>
    </source>
</evidence>
<evidence type="ECO:0000256" key="6">
    <source>
        <dbReference type="SAM" id="MobiDB-lite"/>
    </source>
</evidence>
<dbReference type="GO" id="GO:0003700">
    <property type="term" value="F:DNA-binding transcription factor activity"/>
    <property type="evidence" value="ECO:0007669"/>
    <property type="project" value="InterPro"/>
</dbReference>
<name>A0A834YKL3_TETSI</name>
<dbReference type="InterPro" id="IPR054502">
    <property type="entry name" value="bHLH-TF_ACT-like_plant"/>
</dbReference>
<evidence type="ECO:0000313" key="10">
    <source>
        <dbReference type="Proteomes" id="UP000655225"/>
    </source>
</evidence>
<keyword evidence="3" id="KW-0238">DNA-binding</keyword>
<dbReference type="GO" id="GO:0005634">
    <property type="term" value="C:nucleus"/>
    <property type="evidence" value="ECO:0007669"/>
    <property type="project" value="UniProtKB-SubCell"/>
</dbReference>
<dbReference type="InterPro" id="IPR044283">
    <property type="entry name" value="FAMA/SPEECHLESS/MUTE-like"/>
</dbReference>
<feature type="domain" description="BHLH" evidence="7">
    <location>
        <begin position="198"/>
        <end position="249"/>
    </location>
</feature>
<dbReference type="PANTHER" id="PTHR46684">
    <property type="entry name" value="TRANSCRIPTION FACTOR FAMA"/>
    <property type="match status" value="1"/>
</dbReference>
<evidence type="ECO:0000256" key="5">
    <source>
        <dbReference type="ARBA" id="ARBA00023242"/>
    </source>
</evidence>
<feature type="region of interest" description="Disordered" evidence="6">
    <location>
        <begin position="179"/>
        <end position="201"/>
    </location>
</feature>
<proteinExistence type="predicted"/>
<dbReference type="GO" id="GO:0010052">
    <property type="term" value="P:guard cell differentiation"/>
    <property type="evidence" value="ECO:0007669"/>
    <property type="project" value="InterPro"/>
</dbReference>
<feature type="domain" description="ACT" evidence="8">
    <location>
        <begin position="332"/>
        <end position="406"/>
    </location>
</feature>
<dbReference type="GO" id="GO:0003677">
    <property type="term" value="F:DNA binding"/>
    <property type="evidence" value="ECO:0007669"/>
    <property type="project" value="UniProtKB-KW"/>
</dbReference>